<dbReference type="Proteomes" id="UP001151760">
    <property type="component" value="Unassembled WGS sequence"/>
</dbReference>
<keyword evidence="2" id="KW-1185">Reference proteome</keyword>
<proteinExistence type="predicted"/>
<reference evidence="1" key="1">
    <citation type="journal article" date="2022" name="Int. J. Mol. Sci.">
        <title>Draft Genome of Tanacetum Coccineum: Genomic Comparison of Closely Related Tanacetum-Family Plants.</title>
        <authorList>
            <person name="Yamashiro T."/>
            <person name="Shiraishi A."/>
            <person name="Nakayama K."/>
            <person name="Satake H."/>
        </authorList>
    </citation>
    <scope>NUCLEOTIDE SEQUENCE</scope>
</reference>
<sequence length="204" mass="23539">MESQSTQTIKIPILQPGEYDLWKMRMEQYLQCIDYTLWEIIENEKAQRKAELKARSTLLMALPNEHQLKFNSYKDAKTLMQAIKNRFGGNAATKKTQKNLLKQQYENFAASNTEVIEQTYERLQKLISATRAVSTAQKVLIPASTMVLLIDLQQIHPDDLEEMEFGRAPRELRPQNKEPTRRIVPVKETTSNALVSQCDGFGYD</sequence>
<accession>A0ABQ4WQ44</accession>
<gene>
    <name evidence="1" type="ORF">Tco_0628369</name>
</gene>
<organism evidence="1 2">
    <name type="scientific">Tanacetum coccineum</name>
    <dbReference type="NCBI Taxonomy" id="301880"/>
    <lineage>
        <taxon>Eukaryota</taxon>
        <taxon>Viridiplantae</taxon>
        <taxon>Streptophyta</taxon>
        <taxon>Embryophyta</taxon>
        <taxon>Tracheophyta</taxon>
        <taxon>Spermatophyta</taxon>
        <taxon>Magnoliopsida</taxon>
        <taxon>eudicotyledons</taxon>
        <taxon>Gunneridae</taxon>
        <taxon>Pentapetalae</taxon>
        <taxon>asterids</taxon>
        <taxon>campanulids</taxon>
        <taxon>Asterales</taxon>
        <taxon>Asteraceae</taxon>
        <taxon>Asteroideae</taxon>
        <taxon>Anthemideae</taxon>
        <taxon>Anthemidinae</taxon>
        <taxon>Tanacetum</taxon>
    </lineage>
</organism>
<protein>
    <submittedName>
        <fullName evidence="1">Uncharacterized protein</fullName>
    </submittedName>
</protein>
<evidence type="ECO:0000313" key="1">
    <source>
        <dbReference type="EMBL" id="GJS55007.1"/>
    </source>
</evidence>
<name>A0ABQ4WQ44_9ASTR</name>
<comment type="caution">
    <text evidence="1">The sequence shown here is derived from an EMBL/GenBank/DDBJ whole genome shotgun (WGS) entry which is preliminary data.</text>
</comment>
<dbReference type="Pfam" id="PF14223">
    <property type="entry name" value="Retrotran_gag_2"/>
    <property type="match status" value="1"/>
</dbReference>
<dbReference type="EMBL" id="BQNB010008840">
    <property type="protein sequence ID" value="GJS55007.1"/>
    <property type="molecule type" value="Genomic_DNA"/>
</dbReference>
<evidence type="ECO:0000313" key="2">
    <source>
        <dbReference type="Proteomes" id="UP001151760"/>
    </source>
</evidence>
<reference evidence="1" key="2">
    <citation type="submission" date="2022-01" db="EMBL/GenBank/DDBJ databases">
        <authorList>
            <person name="Yamashiro T."/>
            <person name="Shiraishi A."/>
            <person name="Satake H."/>
            <person name="Nakayama K."/>
        </authorList>
    </citation>
    <scope>NUCLEOTIDE SEQUENCE</scope>
</reference>